<evidence type="ECO:0000256" key="7">
    <source>
        <dbReference type="SAM" id="Phobius"/>
    </source>
</evidence>
<feature type="transmembrane region" description="Helical" evidence="7">
    <location>
        <begin position="7"/>
        <end position="33"/>
    </location>
</feature>
<evidence type="ECO:0000256" key="4">
    <source>
        <dbReference type="ARBA" id="ARBA00022692"/>
    </source>
</evidence>
<dbReference type="CDD" id="cd06173">
    <property type="entry name" value="MFS_MefA_like"/>
    <property type="match status" value="1"/>
</dbReference>
<reference evidence="8 9" key="1">
    <citation type="submission" date="2023-07" db="EMBL/GenBank/DDBJ databases">
        <title>Sequencing the genomes of 1000 actinobacteria strains.</title>
        <authorList>
            <person name="Klenk H.-P."/>
        </authorList>
    </citation>
    <scope>NUCLEOTIDE SEQUENCE [LARGE SCALE GENOMIC DNA]</scope>
    <source>
        <strain evidence="8 9">DSM 44710</strain>
    </source>
</reference>
<dbReference type="SUPFAM" id="SSF103473">
    <property type="entry name" value="MFS general substrate transporter"/>
    <property type="match status" value="1"/>
</dbReference>
<keyword evidence="3" id="KW-1003">Cell membrane</keyword>
<name>A0ABT9MQT1_9ACTN</name>
<dbReference type="RefSeq" id="WP_306828872.1">
    <property type="nucleotide sequence ID" value="NZ_JAUSRA010000001.1"/>
</dbReference>
<proteinExistence type="predicted"/>
<evidence type="ECO:0000256" key="3">
    <source>
        <dbReference type="ARBA" id="ARBA00022475"/>
    </source>
</evidence>
<protein>
    <submittedName>
        <fullName evidence="8">MFS family permease</fullName>
    </submittedName>
</protein>
<dbReference type="Proteomes" id="UP001240984">
    <property type="component" value="Unassembled WGS sequence"/>
</dbReference>
<dbReference type="EMBL" id="JAUSRA010000001">
    <property type="protein sequence ID" value="MDP9793790.1"/>
    <property type="molecule type" value="Genomic_DNA"/>
</dbReference>
<evidence type="ECO:0000256" key="6">
    <source>
        <dbReference type="ARBA" id="ARBA00023136"/>
    </source>
</evidence>
<feature type="transmembrane region" description="Helical" evidence="7">
    <location>
        <begin position="222"/>
        <end position="241"/>
    </location>
</feature>
<feature type="transmembrane region" description="Helical" evidence="7">
    <location>
        <begin position="39"/>
        <end position="64"/>
    </location>
</feature>
<feature type="transmembrane region" description="Helical" evidence="7">
    <location>
        <begin position="253"/>
        <end position="274"/>
    </location>
</feature>
<evidence type="ECO:0000313" key="8">
    <source>
        <dbReference type="EMBL" id="MDP9793790.1"/>
    </source>
</evidence>
<evidence type="ECO:0000256" key="1">
    <source>
        <dbReference type="ARBA" id="ARBA00004651"/>
    </source>
</evidence>
<dbReference type="PANTHER" id="PTHR43266:SF2">
    <property type="entry name" value="MAJOR FACILITATOR SUPERFAMILY (MFS) PROFILE DOMAIN-CONTAINING PROTEIN"/>
    <property type="match status" value="1"/>
</dbReference>
<keyword evidence="5 7" id="KW-1133">Transmembrane helix</keyword>
<feature type="transmembrane region" description="Helical" evidence="7">
    <location>
        <begin position="71"/>
        <end position="93"/>
    </location>
</feature>
<keyword evidence="9" id="KW-1185">Reference proteome</keyword>
<evidence type="ECO:0000256" key="2">
    <source>
        <dbReference type="ARBA" id="ARBA00022448"/>
    </source>
</evidence>
<dbReference type="InterPro" id="IPR036259">
    <property type="entry name" value="MFS_trans_sf"/>
</dbReference>
<sequence>MTGPAAFVVLWAGQFLSVVGTGVTTFGLGVWVYQDTGSVTRFALISVLASAPLVFLSPFAGALVDRWDRRTVMIVANLCSAACTCALVGLLLAGRLSIWHIYAATALTGGVTAFHWPAYAAATTLLVPKRHLGRAAGLAELSRAASLVLSPLIAGVLVAGVGIRAVLLVDGVTFLLAAVTLFGVRVPPPGADPAASPGHRSLLADVRYGARYLRDRPGLGRLLGVFSLMNLFCSFVPILVVPLIGTSGSARELGVTVTLGALGFLAGGVVMSAWGGPARRMHGIIGCGVAQGLAMIITGLRPWPALVVTGLFCFYFWIPIVNGSSQAIWQSKVPAYLQGRVFAIRRMVAQATTPIGYLLAGPLTDRVFGPAVAGGGAAAIVGTGPGRGAAALLVVLGVLAVATNLAALRSGRLMRLEDELPDASPAPLNDLGAARR</sequence>
<dbReference type="PANTHER" id="PTHR43266">
    <property type="entry name" value="MACROLIDE-EFFLUX PROTEIN"/>
    <property type="match status" value="1"/>
</dbReference>
<keyword evidence="2" id="KW-0813">Transport</keyword>
<dbReference type="Gene3D" id="1.20.1250.20">
    <property type="entry name" value="MFS general substrate transporter like domains"/>
    <property type="match status" value="1"/>
</dbReference>
<comment type="subcellular location">
    <subcellularLocation>
        <location evidence="1">Cell membrane</location>
        <topology evidence="1">Multi-pass membrane protein</topology>
    </subcellularLocation>
</comment>
<dbReference type="Pfam" id="PF07690">
    <property type="entry name" value="MFS_1"/>
    <property type="match status" value="1"/>
</dbReference>
<dbReference type="InterPro" id="IPR011701">
    <property type="entry name" value="MFS"/>
</dbReference>
<feature type="transmembrane region" description="Helical" evidence="7">
    <location>
        <begin position="141"/>
        <end position="159"/>
    </location>
</feature>
<feature type="transmembrane region" description="Helical" evidence="7">
    <location>
        <begin position="99"/>
        <end position="120"/>
    </location>
</feature>
<gene>
    <name evidence="8" type="ORF">J2S43_002302</name>
</gene>
<evidence type="ECO:0000313" key="9">
    <source>
        <dbReference type="Proteomes" id="UP001240984"/>
    </source>
</evidence>
<evidence type="ECO:0000256" key="5">
    <source>
        <dbReference type="ARBA" id="ARBA00022989"/>
    </source>
</evidence>
<feature type="transmembrane region" description="Helical" evidence="7">
    <location>
        <begin position="389"/>
        <end position="408"/>
    </location>
</feature>
<keyword evidence="6 7" id="KW-0472">Membrane</keyword>
<comment type="caution">
    <text evidence="8">The sequence shown here is derived from an EMBL/GenBank/DDBJ whole genome shotgun (WGS) entry which is preliminary data.</text>
</comment>
<feature type="transmembrane region" description="Helical" evidence="7">
    <location>
        <begin position="165"/>
        <end position="184"/>
    </location>
</feature>
<organism evidence="8 9">
    <name type="scientific">Catenuloplanes nepalensis</name>
    <dbReference type="NCBI Taxonomy" id="587533"/>
    <lineage>
        <taxon>Bacteria</taxon>
        <taxon>Bacillati</taxon>
        <taxon>Actinomycetota</taxon>
        <taxon>Actinomycetes</taxon>
        <taxon>Micromonosporales</taxon>
        <taxon>Micromonosporaceae</taxon>
        <taxon>Catenuloplanes</taxon>
    </lineage>
</organism>
<accession>A0ABT9MQT1</accession>
<feature type="transmembrane region" description="Helical" evidence="7">
    <location>
        <begin position="303"/>
        <end position="321"/>
    </location>
</feature>
<keyword evidence="4 7" id="KW-0812">Transmembrane</keyword>